<dbReference type="Pfam" id="PF25917">
    <property type="entry name" value="BSH_RND"/>
    <property type="match status" value="1"/>
</dbReference>
<dbReference type="Gene3D" id="2.40.30.170">
    <property type="match status" value="1"/>
</dbReference>
<keyword evidence="5" id="KW-1185">Reference proteome</keyword>
<keyword evidence="1" id="KW-0175">Coiled coil</keyword>
<dbReference type="SUPFAM" id="SSF111369">
    <property type="entry name" value="HlyD-like secretion proteins"/>
    <property type="match status" value="1"/>
</dbReference>
<dbReference type="InterPro" id="IPR058625">
    <property type="entry name" value="MdtA-like_BSH"/>
</dbReference>
<dbReference type="Gene3D" id="2.40.50.100">
    <property type="match status" value="1"/>
</dbReference>
<dbReference type="GO" id="GO:0016787">
    <property type="term" value="F:hydrolase activity"/>
    <property type="evidence" value="ECO:0007669"/>
    <property type="project" value="UniProtKB-KW"/>
</dbReference>
<feature type="transmembrane region" description="Helical" evidence="2">
    <location>
        <begin position="20"/>
        <end position="39"/>
    </location>
</feature>
<feature type="domain" description="Multidrug resistance protein MdtA-like barrel-sandwich hybrid" evidence="3">
    <location>
        <begin position="61"/>
        <end position="221"/>
    </location>
</feature>
<dbReference type="EMBL" id="BJNN01000071">
    <property type="protein sequence ID" value="GEC63268.1"/>
    <property type="molecule type" value="Genomic_DNA"/>
</dbReference>
<reference evidence="4 5" key="1">
    <citation type="submission" date="2019-06" db="EMBL/GenBank/DDBJ databases">
        <title>Whole genome shotgun sequence of Komagataeibacter hansenii NBRC 14820.</title>
        <authorList>
            <person name="Hosoyama A."/>
            <person name="Uohara A."/>
            <person name="Ohji S."/>
            <person name="Ichikawa N."/>
        </authorList>
    </citation>
    <scope>NUCLEOTIDE SEQUENCE [LARGE SCALE GENOMIC DNA]</scope>
    <source>
        <strain evidence="4 5">NBRC 14820</strain>
    </source>
</reference>
<sequence length="340" mass="36698">MHEESARMHRCVRVNTRDLLIGAGLAIMIAGGGAAWFYIAHRDVLPMGIARANGRLELARIDIAAKYPGRVTELAFSEGDDVTAGQVLAREDDAEARAQLAAANAQVLQAHEMMQRAQAERIAQQAATHLAQLELDHVHVMARQHLVSDMEVQQRQADYDAHDAALQAAGHAVAAADAAMQAAQAQADRAGTVVGDMVLHAPVSGRIEYRIVEKGAVVPGGGRIGAMLDPSDMYLTVFYPAGVAGGLHVGDQARIVLDALHRQVIPARVSFVAPEAQFTPKYVETTTEREKLVYRVKLQVAPETARQYGTMLKSGMTGDGYVRADPTIRWPDSLFLANAK</sequence>
<organism evidence="4 5">
    <name type="scientific">Novacetimonas hansenii</name>
    <name type="common">Komagataeibacter hansenii</name>
    <dbReference type="NCBI Taxonomy" id="436"/>
    <lineage>
        <taxon>Bacteria</taxon>
        <taxon>Pseudomonadati</taxon>
        <taxon>Pseudomonadota</taxon>
        <taxon>Alphaproteobacteria</taxon>
        <taxon>Acetobacterales</taxon>
        <taxon>Acetobacteraceae</taxon>
        <taxon>Novacetimonas</taxon>
    </lineage>
</organism>
<keyword evidence="4" id="KW-0378">Hydrolase</keyword>
<evidence type="ECO:0000313" key="5">
    <source>
        <dbReference type="Proteomes" id="UP000319478"/>
    </source>
</evidence>
<accession>A0ABQ0SDI9</accession>
<comment type="caution">
    <text evidence="4">The sequence shown here is derived from an EMBL/GenBank/DDBJ whole genome shotgun (WGS) entry which is preliminary data.</text>
</comment>
<keyword evidence="2" id="KW-0812">Transmembrane</keyword>
<keyword evidence="2" id="KW-0472">Membrane</keyword>
<keyword evidence="2" id="KW-1133">Transmembrane helix</keyword>
<evidence type="ECO:0000256" key="2">
    <source>
        <dbReference type="SAM" id="Phobius"/>
    </source>
</evidence>
<dbReference type="Proteomes" id="UP000319478">
    <property type="component" value="Unassembled WGS sequence"/>
</dbReference>
<dbReference type="RefSeq" id="WP_003619431.1">
    <property type="nucleotide sequence ID" value="NZ_CP043837.1"/>
</dbReference>
<evidence type="ECO:0000313" key="4">
    <source>
        <dbReference type="EMBL" id="GEC63268.1"/>
    </source>
</evidence>
<protein>
    <submittedName>
        <fullName evidence="4">Glycoside hydrolase family 43</fullName>
    </submittedName>
</protein>
<feature type="coiled-coil region" evidence="1">
    <location>
        <begin position="100"/>
        <end position="136"/>
    </location>
</feature>
<gene>
    <name evidence="4" type="ORF">GHA01_11170</name>
</gene>
<proteinExistence type="predicted"/>
<dbReference type="PANTHER" id="PTHR30438">
    <property type="entry name" value="36 KDA ANTIGEN-RELATED"/>
    <property type="match status" value="1"/>
</dbReference>
<name>A0ABQ0SDI9_NOVHA</name>
<evidence type="ECO:0000256" key="1">
    <source>
        <dbReference type="SAM" id="Coils"/>
    </source>
</evidence>
<evidence type="ECO:0000259" key="3">
    <source>
        <dbReference type="Pfam" id="PF25917"/>
    </source>
</evidence>
<dbReference type="PANTHER" id="PTHR30438:SF2">
    <property type="entry name" value="MEMBRANE PROTEIN"/>
    <property type="match status" value="1"/>
</dbReference>